<evidence type="ECO:0000313" key="2">
    <source>
        <dbReference type="Proteomes" id="UP000799754"/>
    </source>
</evidence>
<organism evidence="1 2">
    <name type="scientific">Macroventuria anomochaeta</name>
    <dbReference type="NCBI Taxonomy" id="301207"/>
    <lineage>
        <taxon>Eukaryota</taxon>
        <taxon>Fungi</taxon>
        <taxon>Dikarya</taxon>
        <taxon>Ascomycota</taxon>
        <taxon>Pezizomycotina</taxon>
        <taxon>Dothideomycetes</taxon>
        <taxon>Pleosporomycetidae</taxon>
        <taxon>Pleosporales</taxon>
        <taxon>Pleosporineae</taxon>
        <taxon>Didymellaceae</taxon>
        <taxon>Macroventuria</taxon>
    </lineage>
</organism>
<sequence length="152" mass="17455">MDFFRLPQYRDMFCSLDEDGGFNYEWWGDAPVHSLAAAMLLRPEQVHHFFDFGYRHADFQYCTCAPTEEEKEKGKSVTHSFNEANRLWDDDQADAAAEAARKLLDGTTMPKRHPMKTLMLLALVLPNLPMVDKANVHWETAVALTSDDCKLQ</sequence>
<reference evidence="1" key="1">
    <citation type="journal article" date="2020" name="Stud. Mycol.">
        <title>101 Dothideomycetes genomes: a test case for predicting lifestyles and emergence of pathogens.</title>
        <authorList>
            <person name="Haridas S."/>
            <person name="Albert R."/>
            <person name="Binder M."/>
            <person name="Bloem J."/>
            <person name="Labutti K."/>
            <person name="Salamov A."/>
            <person name="Andreopoulos B."/>
            <person name="Baker S."/>
            <person name="Barry K."/>
            <person name="Bills G."/>
            <person name="Bluhm B."/>
            <person name="Cannon C."/>
            <person name="Castanera R."/>
            <person name="Culley D."/>
            <person name="Daum C."/>
            <person name="Ezra D."/>
            <person name="Gonzalez J."/>
            <person name="Henrissat B."/>
            <person name="Kuo A."/>
            <person name="Liang C."/>
            <person name="Lipzen A."/>
            <person name="Lutzoni F."/>
            <person name="Magnuson J."/>
            <person name="Mondo S."/>
            <person name="Nolan M."/>
            <person name="Ohm R."/>
            <person name="Pangilinan J."/>
            <person name="Park H.-J."/>
            <person name="Ramirez L."/>
            <person name="Alfaro M."/>
            <person name="Sun H."/>
            <person name="Tritt A."/>
            <person name="Yoshinaga Y."/>
            <person name="Zwiers L.-H."/>
            <person name="Turgeon B."/>
            <person name="Goodwin S."/>
            <person name="Spatafora J."/>
            <person name="Crous P."/>
            <person name="Grigoriev I."/>
        </authorList>
    </citation>
    <scope>NUCLEOTIDE SEQUENCE</scope>
    <source>
        <strain evidence="1">CBS 525.71</strain>
    </source>
</reference>
<name>A0ACB6S6Y2_9PLEO</name>
<proteinExistence type="predicted"/>
<accession>A0ACB6S6Y2</accession>
<gene>
    <name evidence="1" type="ORF">BU25DRAFT_489763</name>
</gene>
<keyword evidence="2" id="KW-1185">Reference proteome</keyword>
<dbReference type="EMBL" id="MU006709">
    <property type="protein sequence ID" value="KAF2629762.1"/>
    <property type="molecule type" value="Genomic_DNA"/>
</dbReference>
<evidence type="ECO:0000313" key="1">
    <source>
        <dbReference type="EMBL" id="KAF2629762.1"/>
    </source>
</evidence>
<comment type="caution">
    <text evidence="1">The sequence shown here is derived from an EMBL/GenBank/DDBJ whole genome shotgun (WGS) entry which is preliminary data.</text>
</comment>
<protein>
    <submittedName>
        <fullName evidence="1">Glycosyltransferase family 15 protein</fullName>
    </submittedName>
</protein>
<dbReference type="Proteomes" id="UP000799754">
    <property type="component" value="Unassembled WGS sequence"/>
</dbReference>